<dbReference type="AlphaFoldDB" id="A0AAJ0G0W8"/>
<accession>A0AAJ0G0W8</accession>
<name>A0AAJ0G0W8_9HYPO</name>
<feature type="compositionally biased region" description="Basic and acidic residues" evidence="1">
    <location>
        <begin position="10"/>
        <end position="25"/>
    </location>
</feature>
<dbReference type="EMBL" id="JASWJB010000091">
    <property type="protein sequence ID" value="KAK2599062.1"/>
    <property type="molecule type" value="Genomic_DNA"/>
</dbReference>
<evidence type="ECO:0000313" key="3">
    <source>
        <dbReference type="Proteomes" id="UP001251528"/>
    </source>
</evidence>
<evidence type="ECO:0000256" key="1">
    <source>
        <dbReference type="SAM" id="MobiDB-lite"/>
    </source>
</evidence>
<protein>
    <submittedName>
        <fullName evidence="2">Uncharacterized protein</fullName>
    </submittedName>
</protein>
<evidence type="ECO:0000313" key="2">
    <source>
        <dbReference type="EMBL" id="KAK2599062.1"/>
    </source>
</evidence>
<sequence>MVVATGQDSSQEHGHGSSGLETEKLADDDDAIAAADDDAVTADVDVAAHARDVAAADDDDVVATTASAGTAANDVTTQADVRSRLAPKMHQMHKSLAHKGN</sequence>
<gene>
    <name evidence="2" type="ORF">QQS21_005468</name>
</gene>
<proteinExistence type="predicted"/>
<comment type="caution">
    <text evidence="2">The sequence shown here is derived from an EMBL/GenBank/DDBJ whole genome shotgun (WGS) entry which is preliminary data.</text>
</comment>
<feature type="region of interest" description="Disordered" evidence="1">
    <location>
        <begin position="1"/>
        <end position="29"/>
    </location>
</feature>
<keyword evidence="3" id="KW-1185">Reference proteome</keyword>
<reference evidence="2" key="1">
    <citation type="submission" date="2023-06" db="EMBL/GenBank/DDBJ databases">
        <title>Conoideocrella luteorostrata (Hypocreales: Clavicipitaceae), a potential biocontrol fungus for elongate hemlock scale in United States Christmas tree production areas.</title>
        <authorList>
            <person name="Barrett H."/>
            <person name="Lovett B."/>
            <person name="Macias A.M."/>
            <person name="Stajich J.E."/>
            <person name="Kasson M.T."/>
        </authorList>
    </citation>
    <scope>NUCLEOTIDE SEQUENCE</scope>
    <source>
        <strain evidence="2">ARSEF 14590</strain>
    </source>
</reference>
<organism evidence="2 3">
    <name type="scientific">Conoideocrella luteorostrata</name>
    <dbReference type="NCBI Taxonomy" id="1105319"/>
    <lineage>
        <taxon>Eukaryota</taxon>
        <taxon>Fungi</taxon>
        <taxon>Dikarya</taxon>
        <taxon>Ascomycota</taxon>
        <taxon>Pezizomycotina</taxon>
        <taxon>Sordariomycetes</taxon>
        <taxon>Hypocreomycetidae</taxon>
        <taxon>Hypocreales</taxon>
        <taxon>Clavicipitaceae</taxon>
        <taxon>Conoideocrella</taxon>
    </lineage>
</organism>
<dbReference type="Proteomes" id="UP001251528">
    <property type="component" value="Unassembled WGS sequence"/>
</dbReference>